<gene>
    <name evidence="5" type="ORF">ACFYTF_18265</name>
</gene>
<keyword evidence="6" id="KW-1185">Reference proteome</keyword>
<comment type="caution">
    <text evidence="5">The sequence shown here is derived from an EMBL/GenBank/DDBJ whole genome shotgun (WGS) entry which is preliminary data.</text>
</comment>
<protein>
    <submittedName>
        <fullName evidence="5">ESX secretion-associated protein EspG</fullName>
    </submittedName>
</protein>
<evidence type="ECO:0000313" key="5">
    <source>
        <dbReference type="EMBL" id="MFF0544777.1"/>
    </source>
</evidence>
<evidence type="ECO:0000313" key="6">
    <source>
        <dbReference type="Proteomes" id="UP001601444"/>
    </source>
</evidence>
<proteinExistence type="inferred from homology"/>
<reference evidence="5 6" key="1">
    <citation type="submission" date="2024-10" db="EMBL/GenBank/DDBJ databases">
        <title>The Natural Products Discovery Center: Release of the First 8490 Sequenced Strains for Exploring Actinobacteria Biosynthetic Diversity.</title>
        <authorList>
            <person name="Kalkreuter E."/>
            <person name="Kautsar S.A."/>
            <person name="Yang D."/>
            <person name="Bader C.D."/>
            <person name="Teijaro C.N."/>
            <person name="Fluegel L."/>
            <person name="Davis C.M."/>
            <person name="Simpson J.R."/>
            <person name="Lauterbach L."/>
            <person name="Steele A.D."/>
            <person name="Gui C."/>
            <person name="Meng S."/>
            <person name="Li G."/>
            <person name="Viehrig K."/>
            <person name="Ye F."/>
            <person name="Su P."/>
            <person name="Kiefer A.F."/>
            <person name="Nichols A."/>
            <person name="Cepeda A.J."/>
            <person name="Yan W."/>
            <person name="Fan B."/>
            <person name="Jiang Y."/>
            <person name="Adhikari A."/>
            <person name="Zheng C.-J."/>
            <person name="Schuster L."/>
            <person name="Cowan T.M."/>
            <person name="Smanski M.J."/>
            <person name="Chevrette M.G."/>
            <person name="De Carvalho L.P.S."/>
            <person name="Shen B."/>
        </authorList>
    </citation>
    <scope>NUCLEOTIDE SEQUENCE [LARGE SCALE GENOMIC DNA]</scope>
    <source>
        <strain evidence="5 6">NPDC004045</strain>
    </source>
</reference>
<dbReference type="InterPro" id="IPR025734">
    <property type="entry name" value="EspG"/>
</dbReference>
<dbReference type="Proteomes" id="UP001601444">
    <property type="component" value="Unassembled WGS sequence"/>
</dbReference>
<dbReference type="Pfam" id="PF14011">
    <property type="entry name" value="ESX-1_EspG"/>
    <property type="match status" value="1"/>
</dbReference>
<keyword evidence="4" id="KW-0143">Chaperone</keyword>
<comment type="subcellular location">
    <subcellularLocation>
        <location evidence="1">Cytoplasm</location>
    </subcellularLocation>
</comment>
<sequence length="258" mass="28525">MERNRSPRRTWRLSALEFRTLWEAAGRDVLPYPLHHRHTSEFQADTARLRRKAAESLVPQFDSSLDQAMAALLAPHARVEVAGTSAGRRTIRAHGGTRDSYAALATQAPGDEDHPGDITLYLLAPETLASAVLSLLPRVSAGSGREIRVTASELAAPRPPVRDRWNPSPRDQLECFLAKPTDTLTHIGVYAHGSVDNRHTEARDDFQLHDVTGDGRYVLYGENTFIAKPTTATRIHETLSSILASTANKVRTGSYRPY</sequence>
<organism evidence="5 6">
    <name type="scientific">Nocardia thailandica</name>
    <dbReference type="NCBI Taxonomy" id="257275"/>
    <lineage>
        <taxon>Bacteria</taxon>
        <taxon>Bacillati</taxon>
        <taxon>Actinomycetota</taxon>
        <taxon>Actinomycetes</taxon>
        <taxon>Mycobacteriales</taxon>
        <taxon>Nocardiaceae</taxon>
        <taxon>Nocardia</taxon>
    </lineage>
</organism>
<comment type="similarity">
    <text evidence="2">Belongs to the EspG family.</text>
</comment>
<name>A0ABW6PQU1_9NOCA</name>
<evidence type="ECO:0000256" key="3">
    <source>
        <dbReference type="ARBA" id="ARBA00022490"/>
    </source>
</evidence>
<evidence type="ECO:0000256" key="2">
    <source>
        <dbReference type="ARBA" id="ARBA00006411"/>
    </source>
</evidence>
<keyword evidence="3" id="KW-0963">Cytoplasm</keyword>
<accession>A0ABW6PQU1</accession>
<evidence type="ECO:0000256" key="4">
    <source>
        <dbReference type="ARBA" id="ARBA00023186"/>
    </source>
</evidence>
<dbReference type="RefSeq" id="WP_043659128.1">
    <property type="nucleotide sequence ID" value="NZ_JBIAMX010000010.1"/>
</dbReference>
<evidence type="ECO:0000256" key="1">
    <source>
        <dbReference type="ARBA" id="ARBA00004496"/>
    </source>
</evidence>
<dbReference type="EMBL" id="JBIAMX010000010">
    <property type="protein sequence ID" value="MFF0544777.1"/>
    <property type="molecule type" value="Genomic_DNA"/>
</dbReference>